<evidence type="ECO:0000256" key="1">
    <source>
        <dbReference type="ARBA" id="ARBA00004418"/>
    </source>
</evidence>
<keyword evidence="7" id="KW-1185">Reference proteome</keyword>
<dbReference type="Pfam" id="PF13531">
    <property type="entry name" value="SBP_bac_11"/>
    <property type="match status" value="1"/>
</dbReference>
<keyword evidence="3" id="KW-0813">Transport</keyword>
<dbReference type="GO" id="GO:0140104">
    <property type="term" value="F:molecular carrier activity"/>
    <property type="evidence" value="ECO:0007669"/>
    <property type="project" value="InterPro"/>
</dbReference>
<dbReference type="NCBIfam" id="NF008022">
    <property type="entry name" value="PRK10752.1"/>
    <property type="match status" value="1"/>
</dbReference>
<evidence type="ECO:0000313" key="7">
    <source>
        <dbReference type="Proteomes" id="UP000324252"/>
    </source>
</evidence>
<dbReference type="RefSeq" id="WP_149786756.1">
    <property type="nucleotide sequence ID" value="NZ_FNIO01000001.1"/>
</dbReference>
<dbReference type="SUPFAM" id="SSF53850">
    <property type="entry name" value="Periplasmic binding protein-like II"/>
    <property type="match status" value="1"/>
</dbReference>
<proteinExistence type="inferred from homology"/>
<reference evidence="6 7" key="1">
    <citation type="submission" date="2016-11" db="EMBL/GenBank/DDBJ databases">
        <authorList>
            <person name="Varghese N."/>
            <person name="Submissions S."/>
        </authorList>
    </citation>
    <scope>NUCLEOTIDE SEQUENCE [LARGE SCALE GENOMIC DNA]</scope>
    <source>
        <strain evidence="6 7">DSM 29620</strain>
    </source>
</reference>
<dbReference type="AlphaFoldDB" id="A0A1H0CBK2"/>
<keyword evidence="4" id="KW-0732">Signal</keyword>
<dbReference type="InterPro" id="IPR034408">
    <property type="entry name" value="Sulphate/thiosulphate_BS"/>
</dbReference>
<evidence type="ECO:0000256" key="5">
    <source>
        <dbReference type="ARBA" id="ARBA00022764"/>
    </source>
</evidence>
<evidence type="ECO:0000256" key="3">
    <source>
        <dbReference type="ARBA" id="ARBA00022448"/>
    </source>
</evidence>
<organism evidence="6 7">
    <name type="scientific">Lutimaribacter pacificus</name>
    <dbReference type="NCBI Taxonomy" id="391948"/>
    <lineage>
        <taxon>Bacteria</taxon>
        <taxon>Pseudomonadati</taxon>
        <taxon>Pseudomonadota</taxon>
        <taxon>Alphaproteobacteria</taxon>
        <taxon>Rhodobacterales</taxon>
        <taxon>Roseobacteraceae</taxon>
        <taxon>Lutimaribacter</taxon>
    </lineage>
</organism>
<dbReference type="OrthoDB" id="9802127at2"/>
<comment type="subcellular location">
    <subcellularLocation>
        <location evidence="1">Periplasm</location>
    </subcellularLocation>
</comment>
<comment type="similarity">
    <text evidence="2">Belongs to the prokaryotic sulfate-binding protein family.</text>
</comment>
<dbReference type="PANTHER" id="PTHR30368:SF2">
    <property type="entry name" value="SULFATE-BINDING PROTEIN"/>
    <property type="match status" value="1"/>
</dbReference>
<protein>
    <submittedName>
        <fullName evidence="6">Sulfate transport system substrate-binding protein</fullName>
    </submittedName>
</protein>
<dbReference type="PROSITE" id="PS00757">
    <property type="entry name" value="PROK_SULFATE_BIND_2"/>
    <property type="match status" value="1"/>
</dbReference>
<accession>A0A1H0CBK2</accession>
<dbReference type="NCBIfam" id="TIGR00971">
    <property type="entry name" value="3a0106s03"/>
    <property type="match status" value="1"/>
</dbReference>
<dbReference type="EMBL" id="FQZZ01000001">
    <property type="protein sequence ID" value="SHJ46462.1"/>
    <property type="molecule type" value="Genomic_DNA"/>
</dbReference>
<dbReference type="CDD" id="cd01005">
    <property type="entry name" value="PBP2_CysP"/>
    <property type="match status" value="1"/>
</dbReference>
<dbReference type="PANTHER" id="PTHR30368">
    <property type="entry name" value="SULFATE-BINDING PROTEIN"/>
    <property type="match status" value="1"/>
</dbReference>
<sequence length="393" mass="42128">MIHTISIGAHALAQGQFIRSLGDGRIEIEAGGRTFAGTPVAGRHAVPRGDALPRPVAARRWKGGLLAAIGALALAVGHVPAAQAQEPVEILNVSYDPTREFYREYNELFSEWWVAQGNAPVTIQQSHGGAGAQARAVIDGLEATVVTLALSADIDTISERTGLFPADWQSRLPHNSSPYTSTIVFLVREGNPKGIGDWGDLVAEGVQVITPNPKTSGGARWNFLAAWAYAEKNGLDPREFVGAMYRNVPVLDTGARGSTTTFTQRGIGDVLLAWENEAFLALAEQGEDAFDIVVPSVSILAEPPVTLVDGNIASDAQRAAAEAYLEHLYSPEAQALALKHYYRAWDVSAAAPEDAARFPEVDLVSIKDFGGWPVVQPEYFGEGGIFDQIFEGQ</sequence>
<gene>
    <name evidence="6" type="ORF">SAMN05444142_101338</name>
</gene>
<dbReference type="Proteomes" id="UP000324252">
    <property type="component" value="Unassembled WGS sequence"/>
</dbReference>
<keyword evidence="5" id="KW-0574">Periplasm</keyword>
<dbReference type="Gene3D" id="3.40.190.10">
    <property type="entry name" value="Periplasmic binding protein-like II"/>
    <property type="match status" value="2"/>
</dbReference>
<dbReference type="GO" id="GO:1901681">
    <property type="term" value="F:sulfur compound binding"/>
    <property type="evidence" value="ECO:0007669"/>
    <property type="project" value="InterPro"/>
</dbReference>
<dbReference type="InterPro" id="IPR005669">
    <property type="entry name" value="Thiosulph/SO4-bd"/>
</dbReference>
<name>A0A1H0CBK2_9RHOB</name>
<evidence type="ECO:0000313" key="6">
    <source>
        <dbReference type="EMBL" id="SHJ46462.1"/>
    </source>
</evidence>
<evidence type="ECO:0000256" key="2">
    <source>
        <dbReference type="ARBA" id="ARBA00006099"/>
    </source>
</evidence>
<dbReference type="GO" id="GO:0042597">
    <property type="term" value="C:periplasmic space"/>
    <property type="evidence" value="ECO:0007669"/>
    <property type="project" value="UniProtKB-SubCell"/>
</dbReference>
<evidence type="ECO:0000256" key="4">
    <source>
        <dbReference type="ARBA" id="ARBA00022729"/>
    </source>
</evidence>
<dbReference type="GO" id="GO:1902358">
    <property type="term" value="P:sulfate transmembrane transport"/>
    <property type="evidence" value="ECO:0007669"/>
    <property type="project" value="InterPro"/>
</dbReference>